<dbReference type="EMBL" id="BAAABW010000026">
    <property type="protein sequence ID" value="GAA0370286.1"/>
    <property type="molecule type" value="Genomic_DNA"/>
</dbReference>
<keyword evidence="6" id="KW-1185">Reference proteome</keyword>
<organism evidence="5 6">
    <name type="scientific">Streptomyces blastmyceticus</name>
    <dbReference type="NCBI Taxonomy" id="68180"/>
    <lineage>
        <taxon>Bacteria</taxon>
        <taxon>Bacillati</taxon>
        <taxon>Actinomycetota</taxon>
        <taxon>Actinomycetes</taxon>
        <taxon>Kitasatosporales</taxon>
        <taxon>Streptomycetaceae</taxon>
        <taxon>Streptomyces</taxon>
    </lineage>
</organism>
<evidence type="ECO:0000256" key="2">
    <source>
        <dbReference type="ARBA" id="ARBA00022964"/>
    </source>
</evidence>
<evidence type="ECO:0000313" key="5">
    <source>
        <dbReference type="EMBL" id="GAA0370286.1"/>
    </source>
</evidence>
<comment type="similarity">
    <text evidence="1">Belongs to the intradiol ring-cleavage dioxygenase family.</text>
</comment>
<evidence type="ECO:0000256" key="1">
    <source>
        <dbReference type="ARBA" id="ARBA00007825"/>
    </source>
</evidence>
<dbReference type="NCBIfam" id="TIGR02423">
    <property type="entry name" value="protocat_alph"/>
    <property type="match status" value="1"/>
</dbReference>
<sequence length="190" mass="19962">MSSLPVTPSQTIGPFYGEALPVPGGSELAPAGHPDTVTLHGRVYDGGGTPVPNALLEFWQAAPDGSLAGAPGSLARDGVAFTGFARVPTGRDGRYVLRTLPPGGAPYLSLCVFAPGLSRHLFTRVYFALPEDDPLLSALPAGLRATLLATEDPGTHRGYRFDLRLSGERETVFLEFPCAGRTEESRPSGS</sequence>
<dbReference type="InterPro" id="IPR050770">
    <property type="entry name" value="Intradiol_RC_Dioxygenase"/>
</dbReference>
<evidence type="ECO:0000259" key="4">
    <source>
        <dbReference type="Pfam" id="PF00775"/>
    </source>
</evidence>
<dbReference type="InterPro" id="IPR012786">
    <property type="entry name" value="Protocat_dOase_a"/>
</dbReference>
<dbReference type="InterPro" id="IPR000627">
    <property type="entry name" value="Intradiol_dOase_C"/>
</dbReference>
<reference evidence="5 6" key="1">
    <citation type="journal article" date="2019" name="Int. J. Syst. Evol. Microbiol.">
        <title>The Global Catalogue of Microorganisms (GCM) 10K type strain sequencing project: providing services to taxonomists for standard genome sequencing and annotation.</title>
        <authorList>
            <consortium name="The Broad Institute Genomics Platform"/>
            <consortium name="The Broad Institute Genome Sequencing Center for Infectious Disease"/>
            <person name="Wu L."/>
            <person name="Ma J."/>
        </authorList>
    </citation>
    <scope>NUCLEOTIDE SEQUENCE [LARGE SCALE GENOMIC DNA]</scope>
    <source>
        <strain evidence="5 6">JCM 4565</strain>
    </source>
</reference>
<dbReference type="Pfam" id="PF00775">
    <property type="entry name" value="Dioxygenase_C"/>
    <property type="match status" value="1"/>
</dbReference>
<name>A0ABN0XQJ3_9ACTN</name>
<dbReference type="InterPro" id="IPR015889">
    <property type="entry name" value="Intradiol_dOase_core"/>
</dbReference>
<dbReference type="Proteomes" id="UP001500063">
    <property type="component" value="Unassembled WGS sequence"/>
</dbReference>
<evidence type="ECO:0000256" key="3">
    <source>
        <dbReference type="ARBA" id="ARBA00023002"/>
    </source>
</evidence>
<keyword evidence="2" id="KW-0223">Dioxygenase</keyword>
<dbReference type="Gene3D" id="2.60.130.10">
    <property type="entry name" value="Aromatic compound dioxygenase"/>
    <property type="match status" value="1"/>
</dbReference>
<dbReference type="PANTHER" id="PTHR33711:SF9">
    <property type="entry name" value="PROTOCATECHUATE 3,4-DIOXYGENASE ALPHA CHAIN"/>
    <property type="match status" value="1"/>
</dbReference>
<keyword evidence="3" id="KW-0560">Oxidoreductase</keyword>
<dbReference type="SUPFAM" id="SSF49482">
    <property type="entry name" value="Aromatic compound dioxygenase"/>
    <property type="match status" value="1"/>
</dbReference>
<accession>A0ABN0XQJ3</accession>
<proteinExistence type="inferred from homology"/>
<gene>
    <name evidence="5" type="primary">pcaG</name>
    <name evidence="5" type="ORF">GCM10010319_55350</name>
</gene>
<comment type="caution">
    <text evidence="5">The sequence shown here is derived from an EMBL/GenBank/DDBJ whole genome shotgun (WGS) entry which is preliminary data.</text>
</comment>
<dbReference type="RefSeq" id="WP_344121970.1">
    <property type="nucleotide sequence ID" value="NZ_BAAABW010000026.1"/>
</dbReference>
<feature type="domain" description="Intradiol ring-cleavage dioxygenases" evidence="4">
    <location>
        <begin position="35"/>
        <end position="106"/>
    </location>
</feature>
<protein>
    <submittedName>
        <fullName evidence="5">Protocatechuate 3,4-dioxygenase subunit alpha</fullName>
    </submittedName>
</protein>
<dbReference type="PANTHER" id="PTHR33711">
    <property type="entry name" value="DIOXYGENASE, PUTATIVE (AFU_ORTHOLOGUE AFUA_2G02910)-RELATED"/>
    <property type="match status" value="1"/>
</dbReference>
<evidence type="ECO:0000313" key="6">
    <source>
        <dbReference type="Proteomes" id="UP001500063"/>
    </source>
</evidence>